<dbReference type="VEuPathDB" id="FungiDB:RhiirA1_462668"/>
<accession>A0A2N0RLR3</accession>
<dbReference type="InterPro" id="IPR058524">
    <property type="entry name" value="DUF8211"/>
</dbReference>
<feature type="domain" description="DUF8211" evidence="2">
    <location>
        <begin position="287"/>
        <end position="414"/>
    </location>
</feature>
<comment type="caution">
    <text evidence="3">The sequence shown here is derived from an EMBL/GenBank/DDBJ whole genome shotgun (WGS) entry which is preliminary data.</text>
</comment>
<feature type="region of interest" description="Disordered" evidence="1">
    <location>
        <begin position="1"/>
        <end position="51"/>
    </location>
</feature>
<gene>
    <name evidence="3" type="ORF">RhiirA1_462668</name>
</gene>
<evidence type="ECO:0000313" key="4">
    <source>
        <dbReference type="Proteomes" id="UP000232688"/>
    </source>
</evidence>
<dbReference type="VEuPathDB" id="FungiDB:FUN_015391"/>
<sequence length="705" mass="82706">MSSSNYKQPNSSLASYEPSKPYPQLDGHSDSRRNIPEGGLAKDNVSETTIKPQDNTLPTIIVKAPLPSPILSTFSFLVSFEKFHVTAASKAGYNKIYKCRRSKSFFFEVVDQIPDTNEIHLKIYTNDHHMSSTPIQYYSTSKLPNHRFQISKCLTHFFLHQRVIPRRIQNKFFNMIRLKLLDRINLIASREGKITCSNNITKTFFNFSYKRYRFHFGIYVACNHLPTKKFPHQKTTPCCIPCPFVRNFNQHACTQHHSAIVQVTDTPSENQEISAPVNNIIHHKSFHANIIYEKYNNNSRQKIFSNRLGISYTTRYEAHNLDSILPPYKATGPMYTKIYENFSRTLSSNPRTAARQKARFDRSCQRVFNVNKPKSGRALKLRHKIKLANQRKFLFYPYHKISRRIPHLKFNMGLFKRSPTVPLFRFPYDRNCILLHLPRDRIFPPHITLALRSVINNQDSDEEDASSANNGQDDTSENSYRDWYIANLIDEHYGKGASEYMDAIHLLQDSTIQLSLRDAHMLGLDEDRMSEIRARDRLNERLNVIKDIRDHNTSAKHYLRRTNAMEFFTQMNDNFDDRMASIRKFAYGISTKKSDDKRTVASRRLNKLMTNFGHQFRDEHYPFKPYRAIIRSNDIQYVKDDFGDTSDDTKIIERCLKKRRARLNHYNNYGDFMPLTKKLCIFDCRDTKEEDFLPANIDLIFQFRI</sequence>
<organism evidence="3 4">
    <name type="scientific">Rhizophagus irregularis</name>
    <dbReference type="NCBI Taxonomy" id="588596"/>
    <lineage>
        <taxon>Eukaryota</taxon>
        <taxon>Fungi</taxon>
        <taxon>Fungi incertae sedis</taxon>
        <taxon>Mucoromycota</taxon>
        <taxon>Glomeromycotina</taxon>
        <taxon>Glomeromycetes</taxon>
        <taxon>Glomerales</taxon>
        <taxon>Glomeraceae</taxon>
        <taxon>Rhizophagus</taxon>
    </lineage>
</organism>
<dbReference type="Pfam" id="PF26638">
    <property type="entry name" value="DUF8211"/>
    <property type="match status" value="1"/>
</dbReference>
<protein>
    <recommendedName>
        <fullName evidence="2">DUF8211 domain-containing protein</fullName>
    </recommendedName>
</protein>
<reference evidence="3 4" key="2">
    <citation type="submission" date="2017-10" db="EMBL/GenBank/DDBJ databases">
        <title>Genome analyses suggest a sexual origin of heterokaryosis in a supposedly ancient asexual fungus.</title>
        <authorList>
            <person name="Corradi N."/>
            <person name="Sedzielewska K."/>
            <person name="Noel J."/>
            <person name="Charron P."/>
            <person name="Farinelli L."/>
            <person name="Marton T."/>
            <person name="Kruger M."/>
            <person name="Pelin A."/>
            <person name="Brachmann A."/>
            <person name="Corradi N."/>
        </authorList>
    </citation>
    <scope>NUCLEOTIDE SEQUENCE [LARGE SCALE GENOMIC DNA]</scope>
    <source>
        <strain evidence="3 4">A1</strain>
    </source>
</reference>
<dbReference type="VEuPathDB" id="FungiDB:RhiirFUN_010237"/>
<dbReference type="AlphaFoldDB" id="A0A2N0RLR3"/>
<evidence type="ECO:0000313" key="3">
    <source>
        <dbReference type="EMBL" id="PKC64247.1"/>
    </source>
</evidence>
<reference evidence="3 4" key="1">
    <citation type="submission" date="2017-10" db="EMBL/GenBank/DDBJ databases">
        <title>Extensive intraspecific genome diversity in a model arbuscular mycorrhizal fungus.</title>
        <authorList>
            <person name="Chen E.C.H."/>
            <person name="Morin E."/>
            <person name="Baudet D."/>
            <person name="Noel J."/>
            <person name="Ndikumana S."/>
            <person name="Charron P."/>
            <person name="St-Onge C."/>
            <person name="Giorgi J."/>
            <person name="Grigoriev I.V."/>
            <person name="Roux C."/>
            <person name="Martin F.M."/>
            <person name="Corradi N."/>
        </authorList>
    </citation>
    <scope>NUCLEOTIDE SEQUENCE [LARGE SCALE GENOMIC DNA]</scope>
    <source>
        <strain evidence="3 4">A1</strain>
    </source>
</reference>
<proteinExistence type="predicted"/>
<name>A0A2N0RLR3_9GLOM</name>
<feature type="compositionally biased region" description="Polar residues" evidence="1">
    <location>
        <begin position="1"/>
        <end position="14"/>
    </location>
</feature>
<dbReference type="VEuPathDB" id="FungiDB:FUN_016682"/>
<dbReference type="Proteomes" id="UP000232688">
    <property type="component" value="Unassembled WGS sequence"/>
</dbReference>
<dbReference type="EMBL" id="LLXH01000655">
    <property type="protein sequence ID" value="PKC64247.1"/>
    <property type="molecule type" value="Genomic_DNA"/>
</dbReference>
<evidence type="ECO:0000259" key="2">
    <source>
        <dbReference type="Pfam" id="PF26638"/>
    </source>
</evidence>
<evidence type="ECO:0000256" key="1">
    <source>
        <dbReference type="SAM" id="MobiDB-lite"/>
    </source>
</evidence>